<keyword evidence="3" id="KW-1003">Cell membrane</keyword>
<keyword evidence="7" id="KW-1185">Reference proteome</keyword>
<dbReference type="STRING" id="583355.Caka_0339"/>
<organism evidence="6 7">
    <name type="scientific">Coraliomargarita akajimensis (strain DSM 45221 / IAM 15411 / JCM 23193 / KCTC 12865 / 04OKA010-24)</name>
    <dbReference type="NCBI Taxonomy" id="583355"/>
    <lineage>
        <taxon>Bacteria</taxon>
        <taxon>Pseudomonadati</taxon>
        <taxon>Verrucomicrobiota</taxon>
        <taxon>Opitutia</taxon>
        <taxon>Puniceicoccales</taxon>
        <taxon>Coraliomargaritaceae</taxon>
        <taxon>Coraliomargarita</taxon>
    </lineage>
</organism>
<dbReference type="AlphaFoldDB" id="D5EMF8"/>
<sequence>MQNLPPEYSIRTRRSSSVRLGYVRLLDAAPLIVADSLGMFRDTGLDVELSREVGWATIRDKLAFGELDVVQALSPLPFVMRLGLGVAPTEVIAGMVLNTNGNAITLSNQLREEGVDDGESLRRYIKRGYRPRKLALGVVSLYSSHHFILCRWLEQYGIDPKEDVIITVLPPEQMVRNIAAQNIDGFCVGEPWNSLAVEEGLGWCAATSVEVANGYPEKVLATTERFYAYRPDEYTRMIEVLQAACAFCGDKENQTELLRILSKSEYLNCPPKTLANALSGQFPMGFGRVAEGPFIRFCCEKLNQPDAERAGHVFDDLCRYLGSERTSGASRDILTKAYRSDIFESVLASAGSR</sequence>
<dbReference type="PANTHER" id="PTHR30024">
    <property type="entry name" value="ALIPHATIC SULFONATES-BINDING PROTEIN-RELATED"/>
    <property type="match status" value="1"/>
</dbReference>
<dbReference type="Gene3D" id="3.40.190.10">
    <property type="entry name" value="Periplasmic binding protein-like II"/>
    <property type="match status" value="2"/>
</dbReference>
<evidence type="ECO:0000256" key="1">
    <source>
        <dbReference type="ARBA" id="ARBA00004308"/>
    </source>
</evidence>
<dbReference type="KEGG" id="caa:Caka_0339"/>
<evidence type="ECO:0000313" key="7">
    <source>
        <dbReference type="Proteomes" id="UP000000925"/>
    </source>
</evidence>
<keyword evidence="5" id="KW-0472">Membrane</keyword>
<proteinExistence type="predicted"/>
<protein>
    <submittedName>
        <fullName evidence="6">Nitrate transporter, putative</fullName>
    </submittedName>
</protein>
<evidence type="ECO:0000256" key="5">
    <source>
        <dbReference type="ARBA" id="ARBA00023136"/>
    </source>
</evidence>
<dbReference type="CDD" id="cd13553">
    <property type="entry name" value="PBP2_NrtA_CpmA_like"/>
    <property type="match status" value="1"/>
</dbReference>
<gene>
    <name evidence="6" type="ordered locus">Caka_0339</name>
</gene>
<name>D5EMF8_CORAD</name>
<dbReference type="GO" id="GO:0012505">
    <property type="term" value="C:endomembrane system"/>
    <property type="evidence" value="ECO:0007669"/>
    <property type="project" value="UniProtKB-SubCell"/>
</dbReference>
<evidence type="ECO:0000313" key="6">
    <source>
        <dbReference type="EMBL" id="ADE53364.1"/>
    </source>
</evidence>
<dbReference type="RefSeq" id="WP_013042089.1">
    <property type="nucleotide sequence ID" value="NC_014008.1"/>
</dbReference>
<reference evidence="6 7" key="1">
    <citation type="journal article" date="2010" name="Stand. Genomic Sci.">
        <title>Complete genome sequence of Coraliomargarita akajimensis type strain (04OKA010-24).</title>
        <authorList>
            <person name="Mavromatis K."/>
            <person name="Abt B."/>
            <person name="Brambilla E."/>
            <person name="Lapidus A."/>
            <person name="Copeland A."/>
            <person name="Deshpande S."/>
            <person name="Nolan M."/>
            <person name="Lucas S."/>
            <person name="Tice H."/>
            <person name="Cheng J.F."/>
            <person name="Han C."/>
            <person name="Detter J.C."/>
            <person name="Woyke T."/>
            <person name="Goodwin L."/>
            <person name="Pitluck S."/>
            <person name="Held B."/>
            <person name="Brettin T."/>
            <person name="Tapia R."/>
            <person name="Ivanova N."/>
            <person name="Mikhailova N."/>
            <person name="Pati A."/>
            <person name="Liolios K."/>
            <person name="Chen A."/>
            <person name="Palaniappan K."/>
            <person name="Land M."/>
            <person name="Hauser L."/>
            <person name="Chang Y.J."/>
            <person name="Jeffries C.D."/>
            <person name="Rohde M."/>
            <person name="Goker M."/>
            <person name="Bristow J."/>
            <person name="Eisen J.A."/>
            <person name="Markowitz V."/>
            <person name="Hugenholtz P."/>
            <person name="Klenk H.P."/>
            <person name="Kyrpides N.C."/>
        </authorList>
    </citation>
    <scope>NUCLEOTIDE SEQUENCE [LARGE SCALE GENOMIC DNA]</scope>
    <source>
        <strain evidence="7">DSM 45221 / IAM 15411 / JCM 23193 / KCTC 12865</strain>
    </source>
</reference>
<dbReference type="Proteomes" id="UP000000925">
    <property type="component" value="Chromosome"/>
</dbReference>
<evidence type="ECO:0000256" key="3">
    <source>
        <dbReference type="ARBA" id="ARBA00022475"/>
    </source>
</evidence>
<dbReference type="HOGENOM" id="CLU_037398_0_1_0"/>
<accession>D5EMF8</accession>
<dbReference type="PANTHER" id="PTHR30024:SF43">
    <property type="entry name" value="BLL4572 PROTEIN"/>
    <property type="match status" value="1"/>
</dbReference>
<comment type="subcellular location">
    <subcellularLocation>
        <location evidence="1">Endomembrane system</location>
    </subcellularLocation>
</comment>
<dbReference type="OrthoDB" id="570524at2"/>
<dbReference type="eggNOG" id="COG0715">
    <property type="taxonomic scope" value="Bacteria"/>
</dbReference>
<keyword evidence="4" id="KW-0997">Cell inner membrane</keyword>
<dbReference type="Pfam" id="PF13379">
    <property type="entry name" value="NMT1_2"/>
    <property type="match status" value="1"/>
</dbReference>
<dbReference type="SUPFAM" id="SSF53850">
    <property type="entry name" value="Periplasmic binding protein-like II"/>
    <property type="match status" value="1"/>
</dbReference>
<evidence type="ECO:0000256" key="2">
    <source>
        <dbReference type="ARBA" id="ARBA00022448"/>
    </source>
</evidence>
<dbReference type="InterPro" id="IPR044527">
    <property type="entry name" value="NrtA/CpmA_ABC-bd_dom"/>
</dbReference>
<evidence type="ECO:0000256" key="4">
    <source>
        <dbReference type="ARBA" id="ARBA00022519"/>
    </source>
</evidence>
<dbReference type="EMBL" id="CP001998">
    <property type="protein sequence ID" value="ADE53364.1"/>
    <property type="molecule type" value="Genomic_DNA"/>
</dbReference>
<keyword evidence="2" id="KW-0813">Transport</keyword>